<sequence length="108" mass="12080">MPPQQSQRRPVERIGRDHALDGAIIGTRFESLLSNCLEILSSQLYANSAHFLLELIQNAENNTYTGVCPTLRFTYRPESLRIDYNEIGFTAENVKATIPSAKAPSQGR</sequence>
<accession>A0ACD3ZPA3</accession>
<organism evidence="1 2">
    <name type="scientific">Fusarium solani subsp. cucurbitae</name>
    <name type="common">Neocosmosporum cucurbitae</name>
    <dbReference type="NCBI Taxonomy" id="2747967"/>
    <lineage>
        <taxon>Eukaryota</taxon>
        <taxon>Fungi</taxon>
        <taxon>Dikarya</taxon>
        <taxon>Ascomycota</taxon>
        <taxon>Pezizomycotina</taxon>
        <taxon>Sordariomycetes</taxon>
        <taxon>Hypocreomycetidae</taxon>
        <taxon>Hypocreales</taxon>
        <taxon>Nectriaceae</taxon>
        <taxon>Fusarium</taxon>
        <taxon>Fusarium solani species complex</taxon>
    </lineage>
</organism>
<evidence type="ECO:0000313" key="2">
    <source>
        <dbReference type="Proteomes" id="UP000830768"/>
    </source>
</evidence>
<name>A0ACD3ZPA3_FUSSC</name>
<keyword evidence="2" id="KW-1185">Reference proteome</keyword>
<dbReference type="Proteomes" id="UP000830768">
    <property type="component" value="Chromosome 12"/>
</dbReference>
<gene>
    <name evidence="1" type="ORF">LCI18_013990</name>
</gene>
<evidence type="ECO:0000313" key="1">
    <source>
        <dbReference type="EMBL" id="UPL03056.1"/>
    </source>
</evidence>
<proteinExistence type="predicted"/>
<dbReference type="EMBL" id="CP090040">
    <property type="protein sequence ID" value="UPL03056.1"/>
    <property type="molecule type" value="Genomic_DNA"/>
</dbReference>
<protein>
    <submittedName>
        <fullName evidence="1">Uncharacterized protein</fullName>
    </submittedName>
</protein>
<reference evidence="1" key="1">
    <citation type="submission" date="2021-11" db="EMBL/GenBank/DDBJ databases">
        <title>Fusarium solani-melongenae Genome sequencing and assembly.</title>
        <authorList>
            <person name="Xie S."/>
            <person name="Huang L."/>
            <person name="Zhang X."/>
        </authorList>
    </citation>
    <scope>NUCLEOTIDE SEQUENCE</scope>
    <source>
        <strain evidence="1">CRI 24-3</strain>
    </source>
</reference>